<evidence type="ECO:0000256" key="8">
    <source>
        <dbReference type="SAM" id="SignalP"/>
    </source>
</evidence>
<protein>
    <submittedName>
        <fullName evidence="10">SusC/RagA family TonB-linked outer membrane protein</fullName>
    </submittedName>
</protein>
<evidence type="ECO:0000313" key="10">
    <source>
        <dbReference type="EMBL" id="MBL1407218.1"/>
    </source>
</evidence>
<name>A0ABS1QXR2_9SPHI</name>
<evidence type="ECO:0000256" key="2">
    <source>
        <dbReference type="ARBA" id="ARBA00022448"/>
    </source>
</evidence>
<keyword evidence="2 7" id="KW-0813">Transport</keyword>
<feature type="chain" id="PRO_5045761813" evidence="8">
    <location>
        <begin position="22"/>
        <end position="1052"/>
    </location>
</feature>
<keyword evidence="3 7" id="KW-1134">Transmembrane beta strand</keyword>
<keyword evidence="8" id="KW-0732">Signal</keyword>
<keyword evidence="6 7" id="KW-0998">Cell outer membrane</keyword>
<dbReference type="InterPro" id="IPR023997">
    <property type="entry name" value="TonB-dep_OMP_SusC/RagA_CS"/>
</dbReference>
<dbReference type="InterPro" id="IPR008969">
    <property type="entry name" value="CarboxyPept-like_regulatory"/>
</dbReference>
<dbReference type="InterPro" id="IPR036942">
    <property type="entry name" value="Beta-barrel_TonB_sf"/>
</dbReference>
<dbReference type="SUPFAM" id="SSF56935">
    <property type="entry name" value="Porins"/>
    <property type="match status" value="1"/>
</dbReference>
<keyword evidence="11" id="KW-1185">Reference proteome</keyword>
<organism evidence="10 11">
    <name type="scientific">Sphingobacterium faecale</name>
    <dbReference type="NCBI Taxonomy" id="2803775"/>
    <lineage>
        <taxon>Bacteria</taxon>
        <taxon>Pseudomonadati</taxon>
        <taxon>Bacteroidota</taxon>
        <taxon>Sphingobacteriia</taxon>
        <taxon>Sphingobacteriales</taxon>
        <taxon>Sphingobacteriaceae</taxon>
        <taxon>Sphingobacterium</taxon>
    </lineage>
</organism>
<evidence type="ECO:0000256" key="4">
    <source>
        <dbReference type="ARBA" id="ARBA00022692"/>
    </source>
</evidence>
<dbReference type="SUPFAM" id="SSF49464">
    <property type="entry name" value="Carboxypeptidase regulatory domain-like"/>
    <property type="match status" value="1"/>
</dbReference>
<evidence type="ECO:0000256" key="1">
    <source>
        <dbReference type="ARBA" id="ARBA00004571"/>
    </source>
</evidence>
<feature type="signal peptide" evidence="8">
    <location>
        <begin position="1"/>
        <end position="21"/>
    </location>
</feature>
<dbReference type="InterPro" id="IPR023996">
    <property type="entry name" value="TonB-dep_OMP_SusC/RagA"/>
</dbReference>
<comment type="similarity">
    <text evidence="7">Belongs to the TonB-dependent receptor family.</text>
</comment>
<dbReference type="Pfam" id="PF07715">
    <property type="entry name" value="Plug"/>
    <property type="match status" value="1"/>
</dbReference>
<reference evidence="10 11" key="1">
    <citation type="submission" date="2021-01" db="EMBL/GenBank/DDBJ databases">
        <title>C459-1 draft genome sequence.</title>
        <authorList>
            <person name="Zhang X.-F."/>
        </authorList>
    </citation>
    <scope>NUCLEOTIDE SEQUENCE [LARGE SCALE GENOMIC DNA]</scope>
    <source>
        <strain evidence="11">C459-1</strain>
    </source>
</reference>
<evidence type="ECO:0000256" key="5">
    <source>
        <dbReference type="ARBA" id="ARBA00023136"/>
    </source>
</evidence>
<dbReference type="InterPro" id="IPR012910">
    <property type="entry name" value="Plug_dom"/>
</dbReference>
<accession>A0ABS1QXR2</accession>
<dbReference type="EMBL" id="JAERTY010000001">
    <property type="protein sequence ID" value="MBL1407218.1"/>
    <property type="molecule type" value="Genomic_DNA"/>
</dbReference>
<sequence>MSRTLLIVACLLLGIAVQAQHKIKIKVVDAHGKAIDGAGISNSNGKSIGGTDALGLFTTIVREMPYAVTVSNIGYQPIKVTIAQSDSLYRIVLSNLAKEIEVVEVSTGYQRIPKERATGAFDAVDMKTYDQVPGSNVLARLEGLVSGLKMDRNTLAGEELTIRGLSTIIGPSGVLIVVDNFPFEGDINQISPNEIASISILKDAAAASIWGTRAGNGVIVITTKKGRLNERLKVGFKSTLALGGNIKMNDRNMLSPQQYVDFERDKFRLGYKLSDTSSKSRPYISPVYELLIDHKNGRISETELEYALTALGENNIFRSYENLVYSNAFNRQYAFDISSGTEKSGWRANISRDRNLSMLKEGYERTTVGFNGEFKLLKELDWDLGLRSSQSKSTSGRDGYDGLLPLYSNLVDGDGNPAALRGNYRKKYIDTLGGGLLMDWNYYPLTDDQSKKKTVATGHVLIHTGVTYRLFDLLKLSGRYQYERQQVTDDMLYGLDNYFTRNYINQYSVIDAKSNTVKYNIPKGGIKDLSHSLLEVHNVRFQADVNKRWGAHQLDALLGSEIRQRNSASSRVRRYGYDEEYNTFLTHDPITRFPNIITKTQAIIPGNDGFGDSDNRYMSYFANAGYSFKDRYMLSVSGRRDASNLFGLHTNDKWNILWSSGLSWIISNEPWIDIPFVNHLKLRATYGYSGNVDQSQSAVTVMFYGLQNQYIGKPIGNISQYANPELRWEKVGMSNVALDFRLLQNRLRGSIDYYVKKSTDLFGPVDVDYTTGVSGSVIKNTAALKGKGLDVNLESINISRETFVWSSSLLLSHYKDNVISYNFPAALTAGTAVTSTALSSSKREGFPLYSMFSFQWNGLDPSNGDPIGQLNGEQSKDYNAIYRNKDLEELVYSGSAIPTVFGSLGNQFAYKDWYVSFRLQYDLGYYFRRTTVFYSGMMGTPRSAHADYLKRWQTPGDEMYTDIPSFVYPLDDNRNTVYMNSEATVERGDHIRLQQVALGRTFTKREMRFSVQLTGEQLGILWRANNAKLDPVHYRSSILPGSTWSLQLNVNF</sequence>
<keyword evidence="5 7" id="KW-0472">Membrane</keyword>
<feature type="domain" description="TonB-dependent receptor plug" evidence="9">
    <location>
        <begin position="114"/>
        <end position="218"/>
    </location>
</feature>
<dbReference type="Gene3D" id="2.170.130.10">
    <property type="entry name" value="TonB-dependent receptor, plug domain"/>
    <property type="match status" value="1"/>
</dbReference>
<dbReference type="InterPro" id="IPR039426">
    <property type="entry name" value="TonB-dep_rcpt-like"/>
</dbReference>
<evidence type="ECO:0000256" key="7">
    <source>
        <dbReference type="PROSITE-ProRule" id="PRU01360"/>
    </source>
</evidence>
<evidence type="ECO:0000313" key="11">
    <source>
        <dbReference type="Proteomes" id="UP000625283"/>
    </source>
</evidence>
<dbReference type="Gene3D" id="2.40.170.20">
    <property type="entry name" value="TonB-dependent receptor, beta-barrel domain"/>
    <property type="match status" value="1"/>
</dbReference>
<gene>
    <name evidence="10" type="ORF">JKG61_00490</name>
</gene>
<comment type="subcellular location">
    <subcellularLocation>
        <location evidence="1 7">Cell outer membrane</location>
        <topology evidence="1 7">Multi-pass membrane protein</topology>
    </subcellularLocation>
</comment>
<dbReference type="NCBIfam" id="TIGR04056">
    <property type="entry name" value="OMP_RagA_SusC"/>
    <property type="match status" value="1"/>
</dbReference>
<evidence type="ECO:0000256" key="6">
    <source>
        <dbReference type="ARBA" id="ARBA00023237"/>
    </source>
</evidence>
<dbReference type="Proteomes" id="UP000625283">
    <property type="component" value="Unassembled WGS sequence"/>
</dbReference>
<dbReference type="RefSeq" id="WP_202101039.1">
    <property type="nucleotide sequence ID" value="NZ_JAERTY010000001.1"/>
</dbReference>
<proteinExistence type="inferred from homology"/>
<evidence type="ECO:0000259" key="9">
    <source>
        <dbReference type="Pfam" id="PF07715"/>
    </source>
</evidence>
<keyword evidence="4 7" id="KW-0812">Transmembrane</keyword>
<dbReference type="PROSITE" id="PS52016">
    <property type="entry name" value="TONB_DEPENDENT_REC_3"/>
    <property type="match status" value="1"/>
</dbReference>
<comment type="caution">
    <text evidence="10">The sequence shown here is derived from an EMBL/GenBank/DDBJ whole genome shotgun (WGS) entry which is preliminary data.</text>
</comment>
<dbReference type="InterPro" id="IPR037066">
    <property type="entry name" value="Plug_dom_sf"/>
</dbReference>
<evidence type="ECO:0000256" key="3">
    <source>
        <dbReference type="ARBA" id="ARBA00022452"/>
    </source>
</evidence>
<dbReference type="NCBIfam" id="TIGR04057">
    <property type="entry name" value="SusC_RagA_signa"/>
    <property type="match status" value="1"/>
</dbReference>